<evidence type="ECO:0000256" key="5">
    <source>
        <dbReference type="ARBA" id="ARBA00022857"/>
    </source>
</evidence>
<name>A0ABS2Q8C6_9BACL</name>
<keyword evidence="7" id="KW-0520">NAD</keyword>
<dbReference type="CDD" id="cd02149">
    <property type="entry name" value="NfsB-like"/>
    <property type="match status" value="1"/>
</dbReference>
<dbReference type="InterPro" id="IPR033878">
    <property type="entry name" value="NfsB-like"/>
</dbReference>
<comment type="cofactor">
    <cofactor evidence="1">
        <name>FMN</name>
        <dbReference type="ChEBI" id="CHEBI:58210"/>
    </cofactor>
</comment>
<keyword evidence="5" id="KW-0521">NADP</keyword>
<dbReference type="PANTHER" id="PTHR23026:SF125">
    <property type="entry name" value="OXYGEN-INSENSITIVE NAD(P)H NITROREDUCTASE"/>
    <property type="match status" value="1"/>
</dbReference>
<dbReference type="PANTHER" id="PTHR23026">
    <property type="entry name" value="NADPH NITROREDUCTASE"/>
    <property type="match status" value="1"/>
</dbReference>
<dbReference type="SUPFAM" id="SSF55469">
    <property type="entry name" value="FMN-dependent nitroreductase-like"/>
    <property type="match status" value="1"/>
</dbReference>
<evidence type="ECO:0000313" key="10">
    <source>
        <dbReference type="Proteomes" id="UP000823201"/>
    </source>
</evidence>
<sequence length="228" mass="26213">MVEIRNKDTIKEDILKAFRFRHACKLFDVQKKISDEDFQFILETGHLSPSSFGLEPWKFVVLQNQQLRDKLAEVSWGAVDKLKTASHFVLVLSRKSNNLEANSSHVQHMLKDIQKLPEHVQQMMTGAIDNFEKADFQLTQNDRVFFEWGCRQDYLAVANMMTAAAEIGIDSCPIEGFNREKVDQLLRSEGIIGAEDWGIACMVAFGYRAKEPRPKTRQPLEDVVSWIH</sequence>
<evidence type="ECO:0000256" key="7">
    <source>
        <dbReference type="ARBA" id="ARBA00023027"/>
    </source>
</evidence>
<evidence type="ECO:0000313" key="9">
    <source>
        <dbReference type="EMBL" id="MBM7658043.1"/>
    </source>
</evidence>
<dbReference type="InterPro" id="IPR029479">
    <property type="entry name" value="Nitroreductase"/>
</dbReference>
<comment type="similarity">
    <text evidence="2">Belongs to the nitroreductase family.</text>
</comment>
<evidence type="ECO:0000259" key="8">
    <source>
        <dbReference type="Pfam" id="PF00881"/>
    </source>
</evidence>
<gene>
    <name evidence="9" type="ORF">JOC27_001495</name>
</gene>
<dbReference type="InterPro" id="IPR050627">
    <property type="entry name" value="Nitroreductase/BluB"/>
</dbReference>
<dbReference type="RefSeq" id="WP_205006509.1">
    <property type="nucleotide sequence ID" value="NZ_CBCRXA010000007.1"/>
</dbReference>
<dbReference type="InterPro" id="IPR000415">
    <property type="entry name" value="Nitroreductase-like"/>
</dbReference>
<evidence type="ECO:0000256" key="6">
    <source>
        <dbReference type="ARBA" id="ARBA00023002"/>
    </source>
</evidence>
<accession>A0ABS2Q8C6</accession>
<organism evidence="9 10">
    <name type="scientific">Sporolactobacillus spathodeae</name>
    <dbReference type="NCBI Taxonomy" id="1465502"/>
    <lineage>
        <taxon>Bacteria</taxon>
        <taxon>Bacillati</taxon>
        <taxon>Bacillota</taxon>
        <taxon>Bacilli</taxon>
        <taxon>Bacillales</taxon>
        <taxon>Sporolactobacillaceae</taxon>
        <taxon>Sporolactobacillus</taxon>
    </lineage>
</organism>
<dbReference type="Gene3D" id="3.40.109.10">
    <property type="entry name" value="NADH Oxidase"/>
    <property type="match status" value="1"/>
</dbReference>
<dbReference type="EMBL" id="JAFBEV010000011">
    <property type="protein sequence ID" value="MBM7658043.1"/>
    <property type="molecule type" value="Genomic_DNA"/>
</dbReference>
<evidence type="ECO:0000256" key="4">
    <source>
        <dbReference type="ARBA" id="ARBA00022643"/>
    </source>
</evidence>
<evidence type="ECO:0000256" key="3">
    <source>
        <dbReference type="ARBA" id="ARBA00022630"/>
    </source>
</evidence>
<feature type="domain" description="Nitroreductase" evidence="8">
    <location>
        <begin position="19"/>
        <end position="207"/>
    </location>
</feature>
<reference evidence="9 10" key="1">
    <citation type="submission" date="2021-01" db="EMBL/GenBank/DDBJ databases">
        <title>Genomic Encyclopedia of Type Strains, Phase IV (KMG-IV): sequencing the most valuable type-strain genomes for metagenomic binning, comparative biology and taxonomic classification.</title>
        <authorList>
            <person name="Goeker M."/>
        </authorList>
    </citation>
    <scope>NUCLEOTIDE SEQUENCE [LARGE SCALE GENOMIC DNA]</scope>
    <source>
        <strain evidence="9 10">DSM 100968</strain>
    </source>
</reference>
<evidence type="ECO:0000256" key="2">
    <source>
        <dbReference type="ARBA" id="ARBA00007118"/>
    </source>
</evidence>
<keyword evidence="6" id="KW-0560">Oxidoreductase</keyword>
<keyword evidence="10" id="KW-1185">Reference proteome</keyword>
<keyword evidence="4" id="KW-0288">FMN</keyword>
<protein>
    <submittedName>
        <fullName evidence="9">Nitroreductase</fullName>
    </submittedName>
</protein>
<proteinExistence type="inferred from homology"/>
<dbReference type="Pfam" id="PF00881">
    <property type="entry name" value="Nitroreductase"/>
    <property type="match status" value="1"/>
</dbReference>
<comment type="caution">
    <text evidence="9">The sequence shown here is derived from an EMBL/GenBank/DDBJ whole genome shotgun (WGS) entry which is preliminary data.</text>
</comment>
<evidence type="ECO:0000256" key="1">
    <source>
        <dbReference type="ARBA" id="ARBA00001917"/>
    </source>
</evidence>
<dbReference type="Proteomes" id="UP000823201">
    <property type="component" value="Unassembled WGS sequence"/>
</dbReference>
<keyword evidence="3" id="KW-0285">Flavoprotein</keyword>